<feature type="domain" description="MrpA C-terminal/MbhE" evidence="16">
    <location>
        <begin position="685"/>
        <end position="771"/>
    </location>
</feature>
<name>A0A4Y8X3F1_9MICC</name>
<feature type="transmembrane region" description="Helical" evidence="11">
    <location>
        <begin position="820"/>
        <end position="840"/>
    </location>
</feature>
<feature type="transmembrane region" description="Helical" evidence="11">
    <location>
        <begin position="628"/>
        <end position="646"/>
    </location>
</feature>
<dbReference type="InterPro" id="IPR007182">
    <property type="entry name" value="MnhB"/>
</dbReference>
<feature type="transmembrane region" description="Helical" evidence="11">
    <location>
        <begin position="604"/>
        <end position="621"/>
    </location>
</feature>
<evidence type="ECO:0000256" key="4">
    <source>
        <dbReference type="ARBA" id="ARBA00022475"/>
    </source>
</evidence>
<dbReference type="GO" id="GO:0006811">
    <property type="term" value="P:monoatomic ion transport"/>
    <property type="evidence" value="ECO:0007669"/>
    <property type="project" value="UniProtKB-KW"/>
</dbReference>
<dbReference type="Pfam" id="PF13244">
    <property type="entry name" value="MbhD"/>
    <property type="match status" value="1"/>
</dbReference>
<dbReference type="NCBIfam" id="NF009290">
    <property type="entry name" value="PRK12650.1"/>
    <property type="match status" value="1"/>
</dbReference>
<evidence type="ECO:0000259" key="16">
    <source>
        <dbReference type="Pfam" id="PF20501"/>
    </source>
</evidence>
<dbReference type="PRINTS" id="PR01434">
    <property type="entry name" value="NADHDHGNASE5"/>
</dbReference>
<feature type="transmembrane region" description="Helical" evidence="11">
    <location>
        <begin position="499"/>
        <end position="525"/>
    </location>
</feature>
<feature type="compositionally biased region" description="Low complexity" evidence="10">
    <location>
        <begin position="934"/>
        <end position="949"/>
    </location>
</feature>
<dbReference type="InterPro" id="IPR001516">
    <property type="entry name" value="Proton_antipo_N"/>
</dbReference>
<evidence type="ECO:0000259" key="15">
    <source>
        <dbReference type="Pfam" id="PF13244"/>
    </source>
</evidence>
<dbReference type="GO" id="GO:0015297">
    <property type="term" value="F:antiporter activity"/>
    <property type="evidence" value="ECO:0007669"/>
    <property type="project" value="UniProtKB-KW"/>
</dbReference>
<evidence type="ECO:0000256" key="8">
    <source>
        <dbReference type="ARBA" id="ARBA00023136"/>
    </source>
</evidence>
<feature type="transmembrane region" description="Helical" evidence="11">
    <location>
        <begin position="457"/>
        <end position="479"/>
    </location>
</feature>
<dbReference type="OrthoDB" id="9811798at2"/>
<dbReference type="Pfam" id="PF04039">
    <property type="entry name" value="MnhB"/>
    <property type="match status" value="1"/>
</dbReference>
<feature type="transmembrane region" description="Helical" evidence="11">
    <location>
        <begin position="894"/>
        <end position="915"/>
    </location>
</feature>
<keyword evidence="18" id="KW-1185">Reference proteome</keyword>
<keyword evidence="7" id="KW-0406">Ion transport</keyword>
<dbReference type="Pfam" id="PF00361">
    <property type="entry name" value="Proton_antipo_M"/>
    <property type="match status" value="1"/>
</dbReference>
<evidence type="ECO:0000256" key="11">
    <source>
        <dbReference type="SAM" id="Phobius"/>
    </source>
</evidence>
<feature type="transmembrane region" description="Helical" evidence="11">
    <location>
        <begin position="199"/>
        <end position="217"/>
    </location>
</feature>
<dbReference type="GO" id="GO:0005886">
    <property type="term" value="C:plasma membrane"/>
    <property type="evidence" value="ECO:0007669"/>
    <property type="project" value="UniProtKB-SubCell"/>
</dbReference>
<feature type="transmembrane region" description="Helical" evidence="11">
    <location>
        <begin position="795"/>
        <end position="814"/>
    </location>
</feature>
<feature type="transmembrane region" description="Helical" evidence="11">
    <location>
        <begin position="362"/>
        <end position="381"/>
    </location>
</feature>
<keyword evidence="6 11" id="KW-1133">Transmembrane helix</keyword>
<feature type="transmembrane region" description="Helical" evidence="11">
    <location>
        <begin position="28"/>
        <end position="50"/>
    </location>
</feature>
<keyword evidence="2" id="KW-0813">Transport</keyword>
<feature type="transmembrane region" description="Helical" evidence="11">
    <location>
        <begin position="317"/>
        <end position="341"/>
    </location>
</feature>
<accession>A0A4Y8X3F1</accession>
<feature type="transmembrane region" description="Helical" evidence="11">
    <location>
        <begin position="155"/>
        <end position="179"/>
    </location>
</feature>
<feature type="transmembrane region" description="Helical" evidence="11">
    <location>
        <begin position="852"/>
        <end position="874"/>
    </location>
</feature>
<organism evidence="17 18">
    <name type="scientific">Micrococcus flavus</name>
    <dbReference type="NCBI Taxonomy" id="384602"/>
    <lineage>
        <taxon>Bacteria</taxon>
        <taxon>Bacillati</taxon>
        <taxon>Actinomycetota</taxon>
        <taxon>Actinomycetes</taxon>
        <taxon>Micrococcales</taxon>
        <taxon>Micrococcaceae</taxon>
        <taxon>Micrococcus</taxon>
    </lineage>
</organism>
<evidence type="ECO:0000313" key="18">
    <source>
        <dbReference type="Proteomes" id="UP000560081"/>
    </source>
</evidence>
<feature type="transmembrane region" description="Helical" evidence="11">
    <location>
        <begin position="110"/>
        <end position="134"/>
    </location>
</feature>
<keyword evidence="5 9" id="KW-0812">Transmembrane</keyword>
<evidence type="ECO:0000256" key="2">
    <source>
        <dbReference type="ARBA" id="ARBA00022448"/>
    </source>
</evidence>
<evidence type="ECO:0000313" key="17">
    <source>
        <dbReference type="EMBL" id="MBB4882742.1"/>
    </source>
</evidence>
<feature type="transmembrane region" description="Helical" evidence="11">
    <location>
        <begin position="238"/>
        <end position="259"/>
    </location>
</feature>
<dbReference type="AlphaFoldDB" id="A0A4Y8X3F1"/>
<keyword evidence="8 11" id="KW-0472">Membrane</keyword>
<dbReference type="InterPro" id="IPR050616">
    <property type="entry name" value="CPA3_Na-H_Antiporter_A"/>
</dbReference>
<sequence>MLLLSLLLAIAAVGASWPFARLLGRDAGWVLALPLLAAAGVLVSAWTGGVRTETHPWIPAIGVDLDLRLDGLALVFAMIVLVIGAGILAYSSRYLGADRASSRPHTFYLLMTAFAASMLLLVLTDNVVVLFVAWEFTSFASFFLIGRSGDHARDPAIRTLLVTVGGGLALLAAVALMGVRAGTTSLTGVLASDIWADPAFTTTVAVLLAAAAFTKSAQFPFQAWLPDSMVAISPVSAYLHAAAMVKAGIFLLLVFSPVLAGTPTWSALLIGSGLITALLGAVSAIRRHDLKGLLAYSTMSQLGLLVTAIGIGTPVALTAAIVHTVAHALFKSALFMLIGVVDHEAGTRDLRELAARRVHMPVTGTAIAVAALSMAGIPPLFGFVSKEGLLDAALHTPGPAWLPVLVTAGIAVTSVFTVAYSGRLVLGALGVWGPSPAGAAHRWTADRGDEVHEAPPTFWGVPVLAAAAAVALGLMPGLLDTPVSHAAQAASGEEVHAHLALWHGVTTALLVSAAVIALGVLLVLLRGPVERMASHAGLPFSALDVVDEARHRLIGIGAVVSRASGSLAPRTHLLIPALVLAVLAAVGVATVGDLPAVVGQPSRWHDWVLVALVGAGVVATIRAKTRIAAMVVVGVVGFGVTLWFFTLGAVDVALTQLLVEVLTVCVMVLLLRRLPARFSTEPAPRKTQAVLTATLAGVAATVGVLAFTGRTSMSEIAHYYLTHSYKEAGGTNVVNVILVDFRALDTWGEMTVLGATGLTVAALLLNRRPTPPQPSAVDMRSPLAHVRENLVHIRVFGRIFGVLIILLSLVLLLRGHYEPGGGFIAALVAGAGYAMLYLAADSDTARQLRWPYLALIGSGIALGTVTGLAGYLTGKGFLGAAGVKVFGYGLSTTLAFDLGVYLAVIGLIVAAFSLLGPEHPADEGGPVPGPDPDSPAASEAEAPARTTPTAREEATR</sequence>
<gene>
    <name evidence="17" type="ORF">BJ976_001093</name>
</gene>
<evidence type="ECO:0000259" key="12">
    <source>
        <dbReference type="Pfam" id="PF00361"/>
    </source>
</evidence>
<evidence type="ECO:0000256" key="9">
    <source>
        <dbReference type="RuleBase" id="RU000320"/>
    </source>
</evidence>
<feature type="transmembrane region" description="Helical" evidence="11">
    <location>
        <begin position="401"/>
        <end position="420"/>
    </location>
</feature>
<feature type="transmembrane region" description="Helical" evidence="11">
    <location>
        <begin position="690"/>
        <end position="709"/>
    </location>
</feature>
<feature type="transmembrane region" description="Helical" evidence="11">
    <location>
        <begin position="71"/>
        <end position="90"/>
    </location>
</feature>
<dbReference type="InterPro" id="IPR025383">
    <property type="entry name" value="MrpA_C/MbhD"/>
</dbReference>
<feature type="domain" description="Na+/H+ antiporter MnhB subunit-related protein" evidence="14">
    <location>
        <begin position="793"/>
        <end position="909"/>
    </location>
</feature>
<dbReference type="EMBL" id="JACHMC010000001">
    <property type="protein sequence ID" value="MBB4882742.1"/>
    <property type="molecule type" value="Genomic_DNA"/>
</dbReference>
<feature type="domain" description="MrpA C-terminal/MbhD" evidence="15">
    <location>
        <begin position="612"/>
        <end position="675"/>
    </location>
</feature>
<feature type="domain" description="NADH-Ubiquinone oxidoreductase (complex I) chain 5 N-terminal" evidence="13">
    <location>
        <begin position="57"/>
        <end position="102"/>
    </location>
</feature>
<evidence type="ECO:0000256" key="1">
    <source>
        <dbReference type="ARBA" id="ARBA00004651"/>
    </source>
</evidence>
<feature type="transmembrane region" description="Helical" evidence="11">
    <location>
        <begin position="652"/>
        <end position="670"/>
    </location>
</feature>
<dbReference type="PANTHER" id="PTHR43373">
    <property type="entry name" value="NA(+)/H(+) ANTIPORTER SUBUNIT"/>
    <property type="match status" value="1"/>
</dbReference>
<evidence type="ECO:0000256" key="3">
    <source>
        <dbReference type="ARBA" id="ARBA00022449"/>
    </source>
</evidence>
<feature type="transmembrane region" description="Helical" evidence="11">
    <location>
        <begin position="292"/>
        <end position="311"/>
    </location>
</feature>
<comment type="caution">
    <text evidence="17">The sequence shown here is derived from an EMBL/GenBank/DDBJ whole genome shotgun (WGS) entry which is preliminary data.</text>
</comment>
<dbReference type="InterPro" id="IPR046806">
    <property type="entry name" value="MrpA_C/MbhE"/>
</dbReference>
<keyword evidence="3" id="KW-0050">Antiport</keyword>
<feature type="region of interest" description="Disordered" evidence="10">
    <location>
        <begin position="920"/>
        <end position="956"/>
    </location>
</feature>
<dbReference type="Pfam" id="PF00662">
    <property type="entry name" value="Proton_antipo_N"/>
    <property type="match status" value="1"/>
</dbReference>
<dbReference type="RefSeq" id="WP_135027670.1">
    <property type="nucleotide sequence ID" value="NZ_BMLA01000001.1"/>
</dbReference>
<keyword evidence="4" id="KW-1003">Cell membrane</keyword>
<evidence type="ECO:0000256" key="7">
    <source>
        <dbReference type="ARBA" id="ARBA00023065"/>
    </source>
</evidence>
<evidence type="ECO:0000256" key="5">
    <source>
        <dbReference type="ARBA" id="ARBA00022692"/>
    </source>
</evidence>
<dbReference type="Proteomes" id="UP000560081">
    <property type="component" value="Unassembled WGS sequence"/>
</dbReference>
<feature type="domain" description="NADH:quinone oxidoreductase/Mrp antiporter transmembrane" evidence="12">
    <location>
        <begin position="125"/>
        <end position="397"/>
    </location>
</feature>
<dbReference type="PANTHER" id="PTHR43373:SF1">
    <property type="entry name" value="NA(+)_H(+) ANTIPORTER SUBUNIT A"/>
    <property type="match status" value="1"/>
</dbReference>
<proteinExistence type="predicted"/>
<evidence type="ECO:0000256" key="6">
    <source>
        <dbReference type="ARBA" id="ARBA00022989"/>
    </source>
</evidence>
<dbReference type="Pfam" id="PF20501">
    <property type="entry name" value="MbhE"/>
    <property type="match status" value="1"/>
</dbReference>
<evidence type="ECO:0000256" key="10">
    <source>
        <dbReference type="SAM" id="MobiDB-lite"/>
    </source>
</evidence>
<feature type="transmembrane region" description="Helical" evidence="11">
    <location>
        <begin position="747"/>
        <end position="765"/>
    </location>
</feature>
<feature type="transmembrane region" description="Helical" evidence="11">
    <location>
        <begin position="265"/>
        <end position="285"/>
    </location>
</feature>
<evidence type="ECO:0000259" key="13">
    <source>
        <dbReference type="Pfam" id="PF00662"/>
    </source>
</evidence>
<protein>
    <submittedName>
        <fullName evidence="17">Multicomponent Na+:H+ antiporter subunit A</fullName>
    </submittedName>
</protein>
<evidence type="ECO:0000259" key="14">
    <source>
        <dbReference type="Pfam" id="PF04039"/>
    </source>
</evidence>
<feature type="transmembrane region" description="Helical" evidence="11">
    <location>
        <begin position="573"/>
        <end position="592"/>
    </location>
</feature>
<reference evidence="17 18" key="1">
    <citation type="submission" date="2020-08" db="EMBL/GenBank/DDBJ databases">
        <title>Sequencing the genomes of 1000 actinobacteria strains.</title>
        <authorList>
            <person name="Klenk H.-P."/>
        </authorList>
    </citation>
    <scope>NUCLEOTIDE SEQUENCE [LARGE SCALE GENOMIC DNA]</scope>
    <source>
        <strain evidence="17 18">DSM 19079</strain>
    </source>
</reference>
<dbReference type="InterPro" id="IPR001750">
    <property type="entry name" value="ND/Mrp_TM"/>
</dbReference>
<comment type="subcellular location">
    <subcellularLocation>
        <location evidence="1">Cell membrane</location>
        <topology evidence="1">Multi-pass membrane protein</topology>
    </subcellularLocation>
    <subcellularLocation>
        <location evidence="9">Membrane</location>
        <topology evidence="9">Multi-pass membrane protein</topology>
    </subcellularLocation>
</comment>